<name>A0A292Q637_9PEZI</name>
<feature type="region of interest" description="Disordered" evidence="1">
    <location>
        <begin position="11"/>
        <end position="50"/>
    </location>
</feature>
<reference evidence="2" key="1">
    <citation type="submission" date="2015-10" db="EMBL/GenBank/DDBJ databases">
        <authorList>
            <person name="Regsiter A."/>
            <person name="william w."/>
        </authorList>
    </citation>
    <scope>NUCLEOTIDE SEQUENCE</scope>
    <source>
        <strain evidence="2">Montdore</strain>
    </source>
</reference>
<organism evidence="2 3">
    <name type="scientific">Tuber aestivum</name>
    <name type="common">summer truffle</name>
    <dbReference type="NCBI Taxonomy" id="59557"/>
    <lineage>
        <taxon>Eukaryota</taxon>
        <taxon>Fungi</taxon>
        <taxon>Dikarya</taxon>
        <taxon>Ascomycota</taxon>
        <taxon>Pezizomycotina</taxon>
        <taxon>Pezizomycetes</taxon>
        <taxon>Pezizales</taxon>
        <taxon>Tuberaceae</taxon>
        <taxon>Tuber</taxon>
    </lineage>
</organism>
<evidence type="ECO:0000313" key="2">
    <source>
        <dbReference type="EMBL" id="CUS14200.1"/>
    </source>
</evidence>
<evidence type="ECO:0000256" key="1">
    <source>
        <dbReference type="SAM" id="MobiDB-lite"/>
    </source>
</evidence>
<accession>A0A292Q637</accession>
<dbReference type="AlphaFoldDB" id="A0A292Q637"/>
<dbReference type="Proteomes" id="UP001412239">
    <property type="component" value="Unassembled WGS sequence"/>
</dbReference>
<keyword evidence="3" id="KW-1185">Reference proteome</keyword>
<protein>
    <submittedName>
        <fullName evidence="2">Uncharacterized protein</fullName>
    </submittedName>
</protein>
<sequence length="95" mass="10178">MLLAICCAALDSGTGPAPPTLRISARRISSSTLTPSPSNPRNGDQDRRGLPPCCFTCFATSLFRNLCSWPELDWPYFCSPTVPLLPPPCGPGLDI</sequence>
<proteinExistence type="predicted"/>
<dbReference type="EMBL" id="LN890961">
    <property type="protein sequence ID" value="CUS14200.1"/>
    <property type="molecule type" value="Genomic_DNA"/>
</dbReference>
<evidence type="ECO:0000313" key="3">
    <source>
        <dbReference type="Proteomes" id="UP001412239"/>
    </source>
</evidence>
<gene>
    <name evidence="2" type="ORF">GSTUAT00001714001</name>
</gene>